<dbReference type="EMBL" id="CP001650">
    <property type="protein sequence ID" value="ADF53029.1"/>
    <property type="molecule type" value="Genomic_DNA"/>
</dbReference>
<keyword evidence="1" id="KW-1133">Transmembrane helix</keyword>
<evidence type="ECO:0000313" key="2">
    <source>
        <dbReference type="EMBL" id="ADF53029.1"/>
    </source>
</evidence>
<dbReference type="Proteomes" id="UP000001654">
    <property type="component" value="Chromosome"/>
</dbReference>
<organism evidence="2 3">
    <name type="scientific">Zunongwangia profunda (strain DSM 18752 / CCTCC AB 206139 / SM-A87)</name>
    <name type="common">Wangia profunda</name>
    <dbReference type="NCBI Taxonomy" id="655815"/>
    <lineage>
        <taxon>Bacteria</taxon>
        <taxon>Pseudomonadati</taxon>
        <taxon>Bacteroidota</taxon>
        <taxon>Flavobacteriia</taxon>
        <taxon>Flavobacteriales</taxon>
        <taxon>Flavobacteriaceae</taxon>
        <taxon>Zunongwangia</taxon>
    </lineage>
</organism>
<dbReference type="eggNOG" id="ENOG503302B">
    <property type="taxonomic scope" value="Bacteria"/>
</dbReference>
<feature type="transmembrane region" description="Helical" evidence="1">
    <location>
        <begin position="64"/>
        <end position="83"/>
    </location>
</feature>
<evidence type="ECO:0000313" key="3">
    <source>
        <dbReference type="Proteomes" id="UP000001654"/>
    </source>
</evidence>
<gene>
    <name evidence="2" type="ordered locus">ZPR_2707</name>
</gene>
<reference evidence="2 3" key="1">
    <citation type="journal article" date="2010" name="BMC Genomics">
        <title>The complete genome of Zunongwangia profunda SM-A87 reveals its adaptation to the deep-sea environment and ecological role in sedimentary organic nitrogen degradation.</title>
        <authorList>
            <person name="Qin Q.L."/>
            <person name="Zhang X.Y."/>
            <person name="Wang X.M."/>
            <person name="Liu G.M."/>
            <person name="Chen X.L."/>
            <person name="Xie B.B."/>
            <person name="Dang H.Y."/>
            <person name="Zhou B.C."/>
            <person name="Yu J."/>
            <person name="Zhang Y.Z."/>
        </authorList>
    </citation>
    <scope>NUCLEOTIDE SEQUENCE [LARGE SCALE GENOMIC DNA]</scope>
    <source>
        <strain evidence="3">DSM 18752 / CCTCC AB 206139 / SM-A87</strain>
    </source>
</reference>
<accession>D5BFD1</accession>
<dbReference type="AlphaFoldDB" id="D5BFD1"/>
<keyword evidence="3" id="KW-1185">Reference proteome</keyword>
<sequence>MEPHWHCELCEHQDVNLKKGNICGLTRNKPSFTDTCNKIEFGEKRKRKIVETNAEFQKILKNKWWVYSYFFLFNIFAITLFYLDYLFLDYFKYFSVMTYVVPIIL</sequence>
<evidence type="ECO:0000256" key="1">
    <source>
        <dbReference type="SAM" id="Phobius"/>
    </source>
</evidence>
<keyword evidence="1" id="KW-0472">Membrane</keyword>
<protein>
    <submittedName>
        <fullName evidence="2">Uncharacterized protein</fullName>
    </submittedName>
</protein>
<dbReference type="HOGENOM" id="CLU_2235583_0_0_10"/>
<dbReference type="KEGG" id="zpr:ZPR_2707"/>
<proteinExistence type="predicted"/>
<name>D5BFD1_ZUNPS</name>
<dbReference type="STRING" id="655815.ZPR_2707"/>
<keyword evidence="1" id="KW-0812">Transmembrane</keyword>